<sequence>MSKRKHIQADDDSDDSSENLIDVDFDFFDPNPDVDFQAVKRLIGQLFSADAELLHPHDLAELILSQPQVGSTVKTDGKESDPYAVLTVLNLHVHQNNPAIKSLVEYALLKSQPDAAFHSALHSLIGPAALGSSNHVGYVFSERLINMPVQVMPHMYRMLVDELRAAVEQNQPFKYGHLLLISRTYRLSSEEEAALNAQPFPSQSKKRRAQTQVQPTSASGIYSFHHEDMVIQKFASHVLDFSFSNSQPREQDAFGLDLSARMMLVSADKLPELVVAMSEAFLTSP</sequence>
<proteinExistence type="predicted"/>
<comment type="caution">
    <text evidence="1">The sequence shown here is derived from an EMBL/GenBank/DDBJ whole genome shotgun (WGS) entry which is preliminary data.</text>
</comment>
<keyword evidence="2" id="KW-1185">Reference proteome</keyword>
<organism evidence="1 2">
    <name type="scientific">Vararia minispora EC-137</name>
    <dbReference type="NCBI Taxonomy" id="1314806"/>
    <lineage>
        <taxon>Eukaryota</taxon>
        <taxon>Fungi</taxon>
        <taxon>Dikarya</taxon>
        <taxon>Basidiomycota</taxon>
        <taxon>Agaricomycotina</taxon>
        <taxon>Agaricomycetes</taxon>
        <taxon>Russulales</taxon>
        <taxon>Lachnocladiaceae</taxon>
        <taxon>Vararia</taxon>
    </lineage>
</organism>
<reference evidence="1" key="1">
    <citation type="submission" date="2021-02" db="EMBL/GenBank/DDBJ databases">
        <authorList>
            <consortium name="DOE Joint Genome Institute"/>
            <person name="Ahrendt S."/>
            <person name="Looney B.P."/>
            <person name="Miyauchi S."/>
            <person name="Morin E."/>
            <person name="Drula E."/>
            <person name="Courty P.E."/>
            <person name="Chicoki N."/>
            <person name="Fauchery L."/>
            <person name="Kohler A."/>
            <person name="Kuo A."/>
            <person name="Labutti K."/>
            <person name="Pangilinan J."/>
            <person name="Lipzen A."/>
            <person name="Riley R."/>
            <person name="Andreopoulos W."/>
            <person name="He G."/>
            <person name="Johnson J."/>
            <person name="Barry K.W."/>
            <person name="Grigoriev I.V."/>
            <person name="Nagy L."/>
            <person name="Hibbett D."/>
            <person name="Henrissat B."/>
            <person name="Matheny P.B."/>
            <person name="Labbe J."/>
            <person name="Martin F."/>
        </authorList>
    </citation>
    <scope>NUCLEOTIDE SEQUENCE</scope>
    <source>
        <strain evidence="1">EC-137</strain>
    </source>
</reference>
<protein>
    <submittedName>
        <fullName evidence="1">P21-C-terminal region-binding protein-domain-containing protein</fullName>
    </submittedName>
</protein>
<accession>A0ACB8QTT7</accession>
<evidence type="ECO:0000313" key="1">
    <source>
        <dbReference type="EMBL" id="KAI0034965.1"/>
    </source>
</evidence>
<dbReference type="Proteomes" id="UP000814128">
    <property type="component" value="Unassembled WGS sequence"/>
</dbReference>
<evidence type="ECO:0000313" key="2">
    <source>
        <dbReference type="Proteomes" id="UP000814128"/>
    </source>
</evidence>
<name>A0ACB8QTT7_9AGAM</name>
<gene>
    <name evidence="1" type="ORF">K488DRAFT_44428</name>
</gene>
<dbReference type="EMBL" id="MU273492">
    <property type="protein sequence ID" value="KAI0034965.1"/>
    <property type="molecule type" value="Genomic_DNA"/>
</dbReference>
<reference evidence="1" key="2">
    <citation type="journal article" date="2022" name="New Phytol.">
        <title>Evolutionary transition to the ectomycorrhizal habit in the genomes of a hyperdiverse lineage of mushroom-forming fungi.</title>
        <authorList>
            <person name="Looney B."/>
            <person name="Miyauchi S."/>
            <person name="Morin E."/>
            <person name="Drula E."/>
            <person name="Courty P.E."/>
            <person name="Kohler A."/>
            <person name="Kuo A."/>
            <person name="LaButti K."/>
            <person name="Pangilinan J."/>
            <person name="Lipzen A."/>
            <person name="Riley R."/>
            <person name="Andreopoulos W."/>
            <person name="He G."/>
            <person name="Johnson J."/>
            <person name="Nolan M."/>
            <person name="Tritt A."/>
            <person name="Barry K.W."/>
            <person name="Grigoriev I.V."/>
            <person name="Nagy L.G."/>
            <person name="Hibbett D."/>
            <person name="Henrissat B."/>
            <person name="Matheny P.B."/>
            <person name="Labbe J."/>
            <person name="Martin F.M."/>
        </authorList>
    </citation>
    <scope>NUCLEOTIDE SEQUENCE</scope>
    <source>
        <strain evidence="1">EC-137</strain>
    </source>
</reference>